<sequence>MDVRLAIEDRTLETESVWDDLGIQPDESDRRSAATTEFVEALRNRTIDVDLPDRHREQIDTAFEHLANDDWELATGQLREQYESVCERDEPTLDNETHRAACHLQDAPVVDVPPTTEVSSE</sequence>
<dbReference type="RefSeq" id="WP_390206979.1">
    <property type="nucleotide sequence ID" value="NZ_JBHSZC010000005.1"/>
</dbReference>
<evidence type="ECO:0000256" key="1">
    <source>
        <dbReference type="SAM" id="MobiDB-lite"/>
    </source>
</evidence>
<proteinExistence type="predicted"/>
<gene>
    <name evidence="2" type="ORF">ACFQL7_25760</name>
</gene>
<dbReference type="Proteomes" id="UP001596417">
    <property type="component" value="Unassembled WGS sequence"/>
</dbReference>
<feature type="region of interest" description="Disordered" evidence="1">
    <location>
        <begin position="102"/>
        <end position="121"/>
    </location>
</feature>
<name>A0ABD5YUH7_9EURY</name>
<reference evidence="2 3" key="1">
    <citation type="journal article" date="2019" name="Int. J. Syst. Evol. Microbiol.">
        <title>The Global Catalogue of Microorganisms (GCM) 10K type strain sequencing project: providing services to taxonomists for standard genome sequencing and annotation.</title>
        <authorList>
            <consortium name="The Broad Institute Genomics Platform"/>
            <consortium name="The Broad Institute Genome Sequencing Center for Infectious Disease"/>
            <person name="Wu L."/>
            <person name="Ma J."/>
        </authorList>
    </citation>
    <scope>NUCLEOTIDE SEQUENCE [LARGE SCALE GENOMIC DNA]</scope>
    <source>
        <strain evidence="2 3">RDMS1</strain>
    </source>
</reference>
<protein>
    <submittedName>
        <fullName evidence="2">Uncharacterized protein</fullName>
    </submittedName>
</protein>
<organism evidence="2 3">
    <name type="scientific">Halocatena marina</name>
    <dbReference type="NCBI Taxonomy" id="2934937"/>
    <lineage>
        <taxon>Archaea</taxon>
        <taxon>Methanobacteriati</taxon>
        <taxon>Methanobacteriota</taxon>
        <taxon>Stenosarchaea group</taxon>
        <taxon>Halobacteria</taxon>
        <taxon>Halobacteriales</taxon>
        <taxon>Natronomonadaceae</taxon>
        <taxon>Halocatena</taxon>
    </lineage>
</organism>
<accession>A0ABD5YUH7</accession>
<evidence type="ECO:0000313" key="3">
    <source>
        <dbReference type="Proteomes" id="UP001596417"/>
    </source>
</evidence>
<evidence type="ECO:0000313" key="2">
    <source>
        <dbReference type="EMBL" id="MFC7192879.1"/>
    </source>
</evidence>
<dbReference type="EMBL" id="JBHTAX010000006">
    <property type="protein sequence ID" value="MFC7192879.1"/>
    <property type="molecule type" value="Genomic_DNA"/>
</dbReference>
<keyword evidence="3" id="KW-1185">Reference proteome</keyword>
<dbReference type="AlphaFoldDB" id="A0ABD5YUH7"/>
<comment type="caution">
    <text evidence="2">The sequence shown here is derived from an EMBL/GenBank/DDBJ whole genome shotgun (WGS) entry which is preliminary data.</text>
</comment>